<feature type="region of interest" description="Disordered" evidence="1">
    <location>
        <begin position="30"/>
        <end position="61"/>
    </location>
</feature>
<evidence type="ECO:0000313" key="3">
    <source>
        <dbReference type="Proteomes" id="UP000070501"/>
    </source>
</evidence>
<accession>A0A136IKC0</accession>
<proteinExistence type="predicted"/>
<dbReference type="AlphaFoldDB" id="A0A136IKC0"/>
<dbReference type="EMBL" id="KQ964290">
    <property type="protein sequence ID" value="KXJ85218.1"/>
    <property type="molecule type" value="Genomic_DNA"/>
</dbReference>
<name>A0A136IKC0_9PEZI</name>
<evidence type="ECO:0000256" key="1">
    <source>
        <dbReference type="SAM" id="MobiDB-lite"/>
    </source>
</evidence>
<keyword evidence="3" id="KW-1185">Reference proteome</keyword>
<reference evidence="3" key="1">
    <citation type="submission" date="2016-02" db="EMBL/GenBank/DDBJ databases">
        <title>Draft genome sequence of Microdochium bolleyi, a fungal endophyte of beachgrass.</title>
        <authorList>
            <consortium name="DOE Joint Genome Institute"/>
            <person name="David A.S."/>
            <person name="May G."/>
            <person name="Haridas S."/>
            <person name="Lim J."/>
            <person name="Wang M."/>
            <person name="Labutti K."/>
            <person name="Lipzen A."/>
            <person name="Barry K."/>
            <person name="Grigoriev I.V."/>
        </authorList>
    </citation>
    <scope>NUCLEOTIDE SEQUENCE [LARGE SCALE GENOMIC DNA]</scope>
    <source>
        <strain evidence="3">J235TASD1</strain>
    </source>
</reference>
<organism evidence="2 3">
    <name type="scientific">Microdochium bolleyi</name>
    <dbReference type="NCBI Taxonomy" id="196109"/>
    <lineage>
        <taxon>Eukaryota</taxon>
        <taxon>Fungi</taxon>
        <taxon>Dikarya</taxon>
        <taxon>Ascomycota</taxon>
        <taxon>Pezizomycotina</taxon>
        <taxon>Sordariomycetes</taxon>
        <taxon>Xylariomycetidae</taxon>
        <taxon>Xylariales</taxon>
        <taxon>Microdochiaceae</taxon>
        <taxon>Microdochium</taxon>
    </lineage>
</organism>
<evidence type="ECO:0000313" key="2">
    <source>
        <dbReference type="EMBL" id="KXJ85218.1"/>
    </source>
</evidence>
<protein>
    <submittedName>
        <fullName evidence="2">Uncharacterized protein</fullName>
    </submittedName>
</protein>
<sequence length="123" mass="13361">MSSEKSGVEKLQTSEDYRYWAMQCDDQTNRGRLFGQERAQTTRPQDQARDKGGSCGSTVTGPGTVPLVMRVCMTVTPPSMTVTIKDMTVVQKGMTTQATMKDKATPKPGQTVDPGGRIVTNSI</sequence>
<gene>
    <name evidence="2" type="ORF">Micbo1qcDRAFT_181011</name>
</gene>
<dbReference type="Proteomes" id="UP000070501">
    <property type="component" value="Unassembled WGS sequence"/>
</dbReference>
<feature type="region of interest" description="Disordered" evidence="1">
    <location>
        <begin position="97"/>
        <end position="123"/>
    </location>
</feature>
<dbReference type="InParanoid" id="A0A136IKC0"/>